<name>A0A399EQT0_9DEIN</name>
<accession>A0A399EQT0</accession>
<dbReference type="GO" id="GO:0051537">
    <property type="term" value="F:2 iron, 2 sulfur cluster binding"/>
    <property type="evidence" value="ECO:0007669"/>
    <property type="project" value="UniProtKB-KW"/>
</dbReference>
<evidence type="ECO:0000256" key="6">
    <source>
        <dbReference type="ARBA" id="ARBA00034078"/>
    </source>
</evidence>
<evidence type="ECO:0000313" key="9">
    <source>
        <dbReference type="Proteomes" id="UP000265341"/>
    </source>
</evidence>
<reference evidence="8 9" key="1">
    <citation type="submission" date="2018-08" db="EMBL/GenBank/DDBJ databases">
        <title>Meiothermus roseus NBRC 110900 genome sequencing project.</title>
        <authorList>
            <person name="Da Costa M.S."/>
            <person name="Albuquerque L."/>
            <person name="Raposo P."/>
            <person name="Froufe H.J.C."/>
            <person name="Barroso C.S."/>
            <person name="Egas C."/>
        </authorList>
    </citation>
    <scope>NUCLEOTIDE SEQUENCE [LARGE SCALE GENOMIC DNA]</scope>
    <source>
        <strain evidence="8 9">NBRC 110900</strain>
    </source>
</reference>
<evidence type="ECO:0000256" key="4">
    <source>
        <dbReference type="ARBA" id="ARBA00023014"/>
    </source>
</evidence>
<dbReference type="GO" id="GO:0046872">
    <property type="term" value="F:metal ion binding"/>
    <property type="evidence" value="ECO:0007669"/>
    <property type="project" value="UniProtKB-KW"/>
</dbReference>
<feature type="domain" description="Rieske" evidence="7">
    <location>
        <begin position="91"/>
        <end position="193"/>
    </location>
</feature>
<comment type="caution">
    <text evidence="8">The sequence shown here is derived from an EMBL/GenBank/DDBJ whole genome shotgun (WGS) entry which is preliminary data.</text>
</comment>
<dbReference type="InterPro" id="IPR017941">
    <property type="entry name" value="Rieske_2Fe-2S"/>
</dbReference>
<proteinExistence type="predicted"/>
<keyword evidence="9" id="KW-1185">Reference proteome</keyword>
<dbReference type="PRINTS" id="PR00162">
    <property type="entry name" value="RIESKE"/>
</dbReference>
<sequence>MDEREAKLRSSRRRMVLQAAIGTGIGLSLVSAFYVGASLRPKQEVTPEKEPPKTGDLLVFAQGGGEGKVITLDDLKPNAAPILAYPMDPSSKIVKSGEAKNTVLVGRFNPDELDEETRKYAAEGVVAYSAVCKHLGCIISQWKAVSGGGQEMLFCPCHGGAYDPRHAGRVVAGPPPKPVPFLPVKLEGGQVVVAGDFTDKVGVEASAQNCCRMA</sequence>
<dbReference type="GO" id="GO:0016020">
    <property type="term" value="C:membrane"/>
    <property type="evidence" value="ECO:0007669"/>
    <property type="project" value="InterPro"/>
</dbReference>
<keyword evidence="4" id="KW-0411">Iron-sulfur</keyword>
<keyword evidence="1" id="KW-0001">2Fe-2S</keyword>
<dbReference type="Pfam" id="PF00355">
    <property type="entry name" value="Rieske"/>
    <property type="match status" value="1"/>
</dbReference>
<dbReference type="OrthoDB" id="9767869at2"/>
<dbReference type="RefSeq" id="WP_119277679.1">
    <property type="nucleotide sequence ID" value="NZ_QWLA01000032.1"/>
</dbReference>
<comment type="cofactor">
    <cofactor evidence="6">
        <name>[2Fe-2S] cluster</name>
        <dbReference type="ChEBI" id="CHEBI:190135"/>
    </cofactor>
</comment>
<evidence type="ECO:0000256" key="2">
    <source>
        <dbReference type="ARBA" id="ARBA00022723"/>
    </source>
</evidence>
<dbReference type="AlphaFoldDB" id="A0A399EQT0"/>
<keyword evidence="2" id="KW-0479">Metal-binding</keyword>
<evidence type="ECO:0000256" key="1">
    <source>
        <dbReference type="ARBA" id="ARBA00022714"/>
    </source>
</evidence>
<dbReference type="Proteomes" id="UP000265341">
    <property type="component" value="Unassembled WGS sequence"/>
</dbReference>
<dbReference type="InterPro" id="IPR036922">
    <property type="entry name" value="Rieske_2Fe-2S_sf"/>
</dbReference>
<organism evidence="8 9">
    <name type="scientific">Calidithermus roseus</name>
    <dbReference type="NCBI Taxonomy" id="1644118"/>
    <lineage>
        <taxon>Bacteria</taxon>
        <taxon>Thermotogati</taxon>
        <taxon>Deinococcota</taxon>
        <taxon>Deinococci</taxon>
        <taxon>Thermales</taxon>
        <taxon>Thermaceae</taxon>
        <taxon>Calidithermus</taxon>
    </lineage>
</organism>
<dbReference type="PROSITE" id="PS51296">
    <property type="entry name" value="RIESKE"/>
    <property type="match status" value="1"/>
</dbReference>
<dbReference type="InterPro" id="IPR005805">
    <property type="entry name" value="Rieske_Fe-S_prot_C"/>
</dbReference>
<evidence type="ECO:0000259" key="7">
    <source>
        <dbReference type="PROSITE" id="PS51296"/>
    </source>
</evidence>
<keyword evidence="3" id="KW-0408">Iron</keyword>
<evidence type="ECO:0000313" key="8">
    <source>
        <dbReference type="EMBL" id="RIH86225.1"/>
    </source>
</evidence>
<dbReference type="Gene3D" id="2.102.10.10">
    <property type="entry name" value="Rieske [2Fe-2S] iron-sulphur domain"/>
    <property type="match status" value="1"/>
</dbReference>
<protein>
    <submittedName>
        <fullName evidence="8">Cytochrome bc1 complex Rieske iron-sulfur subunit</fullName>
    </submittedName>
</protein>
<dbReference type="PANTHER" id="PTHR10134">
    <property type="entry name" value="CYTOCHROME B-C1 COMPLEX SUBUNIT RIESKE, MITOCHONDRIAL"/>
    <property type="match status" value="1"/>
</dbReference>
<gene>
    <name evidence="8" type="primary">qcrA</name>
    <name evidence="8" type="ORF">Mrose_01883</name>
</gene>
<keyword evidence="5" id="KW-1015">Disulfide bond</keyword>
<dbReference type="InterPro" id="IPR014349">
    <property type="entry name" value="Rieske_Fe-S_prot"/>
</dbReference>
<evidence type="ECO:0000256" key="3">
    <source>
        <dbReference type="ARBA" id="ARBA00023004"/>
    </source>
</evidence>
<dbReference type="EMBL" id="QWLA01000032">
    <property type="protein sequence ID" value="RIH86225.1"/>
    <property type="molecule type" value="Genomic_DNA"/>
</dbReference>
<dbReference type="CDD" id="cd03467">
    <property type="entry name" value="Rieske"/>
    <property type="match status" value="1"/>
</dbReference>
<dbReference type="SUPFAM" id="SSF50022">
    <property type="entry name" value="ISP domain"/>
    <property type="match status" value="1"/>
</dbReference>
<evidence type="ECO:0000256" key="5">
    <source>
        <dbReference type="ARBA" id="ARBA00023157"/>
    </source>
</evidence>